<comment type="caution">
    <text evidence="1">The sequence shown here is derived from an EMBL/GenBank/DDBJ whole genome shotgun (WGS) entry which is preliminary data.</text>
</comment>
<gene>
    <name evidence="1" type="ORF">GD627_00370</name>
</gene>
<protein>
    <submittedName>
        <fullName evidence="1">Uncharacterized protein</fullName>
    </submittedName>
</protein>
<accession>A0A5N6MR87</accession>
<proteinExistence type="predicted"/>
<reference evidence="1 2" key="1">
    <citation type="submission" date="2019-08" db="EMBL/GenBank/DDBJ databases">
        <title>Arthrobacter sp. nov., isolated from plateau pika and Tibetan wild ass.</title>
        <authorList>
            <person name="Ge Y."/>
        </authorList>
    </citation>
    <scope>NUCLEOTIDE SEQUENCE [LARGE SCALE GENOMIC DNA]</scope>
    <source>
        <strain evidence="1 2">785</strain>
    </source>
</reference>
<evidence type="ECO:0000313" key="2">
    <source>
        <dbReference type="Proteomes" id="UP000326852"/>
    </source>
</evidence>
<dbReference type="EMBL" id="VTFX01000001">
    <property type="protein sequence ID" value="KAD4059604.1"/>
    <property type="molecule type" value="Genomic_DNA"/>
</dbReference>
<sequence>MENPLRVLVRIDTRNAAASIEVRGSLTGNSCGSLLNILHHTATLGADICVNLTRTARIEAAALEVLADAAGSIERSAPADEPLQVHIELPAGEGSLTGISAGRRRTLRQERMDGNGALNNEAALDMILRRDPRVLARLQNTAPRDKDVPAARGAVPL</sequence>
<keyword evidence="2" id="KW-1185">Reference proteome</keyword>
<dbReference type="RefSeq" id="WP_152270907.1">
    <property type="nucleotide sequence ID" value="NZ_VTFX01000001.1"/>
</dbReference>
<dbReference type="AlphaFoldDB" id="A0A5N6MR87"/>
<evidence type="ECO:0000313" key="1">
    <source>
        <dbReference type="EMBL" id="KAD4059604.1"/>
    </source>
</evidence>
<dbReference type="Proteomes" id="UP000326852">
    <property type="component" value="Unassembled WGS sequence"/>
</dbReference>
<organism evidence="1 2">
    <name type="scientific">Arthrobacter yangruifuii</name>
    <dbReference type="NCBI Taxonomy" id="2606616"/>
    <lineage>
        <taxon>Bacteria</taxon>
        <taxon>Bacillati</taxon>
        <taxon>Actinomycetota</taxon>
        <taxon>Actinomycetes</taxon>
        <taxon>Micrococcales</taxon>
        <taxon>Micrococcaceae</taxon>
        <taxon>Arthrobacter</taxon>
    </lineage>
</organism>
<name>A0A5N6MR87_9MICC</name>